<dbReference type="InterPro" id="IPR001202">
    <property type="entry name" value="WW_dom"/>
</dbReference>
<reference evidence="3" key="1">
    <citation type="journal article" date="2023" name="Commun. Biol.">
        <title>Genome analysis of Parmales, the sister group of diatoms, reveals the evolutionary specialization of diatoms from phago-mixotrophs to photoautotrophs.</title>
        <authorList>
            <person name="Ban H."/>
            <person name="Sato S."/>
            <person name="Yoshikawa S."/>
            <person name="Yamada K."/>
            <person name="Nakamura Y."/>
            <person name="Ichinomiya M."/>
            <person name="Sato N."/>
            <person name="Blanc-Mathieu R."/>
            <person name="Endo H."/>
            <person name="Kuwata A."/>
            <person name="Ogata H."/>
        </authorList>
    </citation>
    <scope>NUCLEOTIDE SEQUENCE [LARGE SCALE GENOMIC DNA]</scope>
    <source>
        <strain evidence="3">NIES 3700</strain>
    </source>
</reference>
<dbReference type="PROSITE" id="PS01159">
    <property type="entry name" value="WW_DOMAIN_1"/>
    <property type="match status" value="1"/>
</dbReference>
<feature type="domain" description="WW" evidence="1">
    <location>
        <begin position="121"/>
        <end position="152"/>
    </location>
</feature>
<accession>A0A9W7KZ39</accession>
<proteinExistence type="predicted"/>
<dbReference type="PROSITE" id="PS50020">
    <property type="entry name" value="WW_DOMAIN_2"/>
    <property type="match status" value="1"/>
</dbReference>
<evidence type="ECO:0000259" key="1">
    <source>
        <dbReference type="PROSITE" id="PS50020"/>
    </source>
</evidence>
<gene>
    <name evidence="2" type="ORF">TrLO_g1317</name>
</gene>
<dbReference type="InterPro" id="IPR036020">
    <property type="entry name" value="WW_dom_sf"/>
</dbReference>
<dbReference type="EMBL" id="BRXW01000282">
    <property type="protein sequence ID" value="GMI17208.1"/>
    <property type="molecule type" value="Genomic_DNA"/>
</dbReference>
<dbReference type="Proteomes" id="UP001165122">
    <property type="component" value="Unassembled WGS sequence"/>
</dbReference>
<dbReference type="Gene3D" id="2.20.70.10">
    <property type="match status" value="1"/>
</dbReference>
<evidence type="ECO:0000313" key="2">
    <source>
        <dbReference type="EMBL" id="GMI17208.1"/>
    </source>
</evidence>
<comment type="caution">
    <text evidence="2">The sequence shown here is derived from an EMBL/GenBank/DDBJ whole genome shotgun (WGS) entry which is preliminary data.</text>
</comment>
<organism evidence="2 3">
    <name type="scientific">Triparma laevis f. longispina</name>
    <dbReference type="NCBI Taxonomy" id="1714387"/>
    <lineage>
        <taxon>Eukaryota</taxon>
        <taxon>Sar</taxon>
        <taxon>Stramenopiles</taxon>
        <taxon>Ochrophyta</taxon>
        <taxon>Bolidophyceae</taxon>
        <taxon>Parmales</taxon>
        <taxon>Triparmaceae</taxon>
        <taxon>Triparma</taxon>
    </lineage>
</organism>
<sequence>MGGVLGGGAHSIDIKMTDRNSDFKFNNPMAKSKKHARTLMPSVGENVNYDMKSFMEDDSTNESRRHDRRQRFVNSRIETAKESAKKMLKKKAAPKAKGKSMLRAESRMSAKAGAIKSKIKPAEWYNLVDPTTGDYYYENGVTGETQWDLPEGVEEVMRTVISVYMVSEEDLGGGDWGQLVSDLREEFEEFGNVDNLIAQKKGGGRGGIHVLRVQVLLGRSEGEGEDGRQGVRSQL</sequence>
<name>A0A9W7KZ39_9STRA</name>
<dbReference type="AlphaFoldDB" id="A0A9W7KZ39"/>
<protein>
    <recommendedName>
        <fullName evidence="1">WW domain-containing protein</fullName>
    </recommendedName>
</protein>
<dbReference type="CDD" id="cd00201">
    <property type="entry name" value="WW"/>
    <property type="match status" value="1"/>
</dbReference>
<keyword evidence="3" id="KW-1185">Reference proteome</keyword>
<dbReference type="SUPFAM" id="SSF51045">
    <property type="entry name" value="WW domain"/>
    <property type="match status" value="1"/>
</dbReference>
<evidence type="ECO:0000313" key="3">
    <source>
        <dbReference type="Proteomes" id="UP001165122"/>
    </source>
</evidence>